<accession>X1T7L8</accession>
<gene>
    <name evidence="1" type="ORF">S12H4_18399</name>
</gene>
<name>X1T7L8_9ZZZZ</name>
<proteinExistence type="predicted"/>
<comment type="caution">
    <text evidence="1">The sequence shown here is derived from an EMBL/GenBank/DDBJ whole genome shotgun (WGS) entry which is preliminary data.</text>
</comment>
<sequence>VEATSEDGTLTLTIPEGTIALDKDDNPLISLEAGVDTNPPPLPKDTSIIGLAYDFGPDGVIFDPPTTLTWSYAPNDIPEGVAEEDLGLAWYDEATDKWVELDCVVDTRNNTITASIEHFTTFAIIGAAAPPEPVPGPASEPV</sequence>
<dbReference type="EMBL" id="BARW01009083">
    <property type="protein sequence ID" value="GAI75969.1"/>
    <property type="molecule type" value="Genomic_DNA"/>
</dbReference>
<dbReference type="AlphaFoldDB" id="X1T7L8"/>
<feature type="non-terminal residue" evidence="1">
    <location>
        <position position="1"/>
    </location>
</feature>
<reference evidence="1" key="1">
    <citation type="journal article" date="2014" name="Front. Microbiol.">
        <title>High frequency of phylogenetically diverse reductive dehalogenase-homologous genes in deep subseafloor sedimentary metagenomes.</title>
        <authorList>
            <person name="Kawai M."/>
            <person name="Futagami T."/>
            <person name="Toyoda A."/>
            <person name="Takaki Y."/>
            <person name="Nishi S."/>
            <person name="Hori S."/>
            <person name="Arai W."/>
            <person name="Tsubouchi T."/>
            <person name="Morono Y."/>
            <person name="Uchiyama I."/>
            <person name="Ito T."/>
            <person name="Fujiyama A."/>
            <person name="Inagaki F."/>
            <person name="Takami H."/>
        </authorList>
    </citation>
    <scope>NUCLEOTIDE SEQUENCE</scope>
    <source>
        <strain evidence="1">Expedition CK06-06</strain>
    </source>
</reference>
<organism evidence="1">
    <name type="scientific">marine sediment metagenome</name>
    <dbReference type="NCBI Taxonomy" id="412755"/>
    <lineage>
        <taxon>unclassified sequences</taxon>
        <taxon>metagenomes</taxon>
        <taxon>ecological metagenomes</taxon>
    </lineage>
</organism>
<dbReference type="Gene3D" id="2.60.220.30">
    <property type="match status" value="1"/>
</dbReference>
<evidence type="ECO:0000313" key="1">
    <source>
        <dbReference type="EMBL" id="GAI75969.1"/>
    </source>
</evidence>
<protein>
    <submittedName>
        <fullName evidence="1">Uncharacterized protein</fullName>
    </submittedName>
</protein>